<accession>A0A5B9Q6U9</accession>
<dbReference type="RefSeq" id="WP_148072049.1">
    <property type="nucleotide sequence ID" value="NZ_CP042913.1"/>
</dbReference>
<dbReference type="Proteomes" id="UP000323917">
    <property type="component" value="Chromosome"/>
</dbReference>
<evidence type="ECO:0000313" key="2">
    <source>
        <dbReference type="Proteomes" id="UP000323917"/>
    </source>
</evidence>
<organism evidence="1 2">
    <name type="scientific">Bythopirellula goksoeyrii</name>
    <dbReference type="NCBI Taxonomy" id="1400387"/>
    <lineage>
        <taxon>Bacteria</taxon>
        <taxon>Pseudomonadati</taxon>
        <taxon>Planctomycetota</taxon>
        <taxon>Planctomycetia</taxon>
        <taxon>Pirellulales</taxon>
        <taxon>Lacipirellulaceae</taxon>
        <taxon>Bythopirellula</taxon>
    </lineage>
</organism>
<reference evidence="1 2" key="1">
    <citation type="submission" date="2019-08" db="EMBL/GenBank/DDBJ databases">
        <title>Deep-cultivation of Planctomycetes and their phenomic and genomic characterization uncovers novel biology.</title>
        <authorList>
            <person name="Wiegand S."/>
            <person name="Jogler M."/>
            <person name="Boedeker C."/>
            <person name="Pinto D."/>
            <person name="Vollmers J."/>
            <person name="Rivas-Marin E."/>
            <person name="Kohn T."/>
            <person name="Peeters S.H."/>
            <person name="Heuer A."/>
            <person name="Rast P."/>
            <person name="Oberbeckmann S."/>
            <person name="Bunk B."/>
            <person name="Jeske O."/>
            <person name="Meyerdierks A."/>
            <person name="Storesund J.E."/>
            <person name="Kallscheuer N."/>
            <person name="Luecker S."/>
            <person name="Lage O.M."/>
            <person name="Pohl T."/>
            <person name="Merkel B.J."/>
            <person name="Hornburger P."/>
            <person name="Mueller R.-W."/>
            <person name="Bruemmer F."/>
            <person name="Labrenz M."/>
            <person name="Spormann A.M."/>
            <person name="Op den Camp H."/>
            <person name="Overmann J."/>
            <person name="Amann R."/>
            <person name="Jetten M.S.M."/>
            <person name="Mascher T."/>
            <person name="Medema M.H."/>
            <person name="Devos D.P."/>
            <person name="Kaster A.-K."/>
            <person name="Ovreas L."/>
            <person name="Rohde M."/>
            <person name="Galperin M.Y."/>
            <person name="Jogler C."/>
        </authorList>
    </citation>
    <scope>NUCLEOTIDE SEQUENCE [LARGE SCALE GENOMIC DNA]</scope>
    <source>
        <strain evidence="1 2">Pr1d</strain>
    </source>
</reference>
<gene>
    <name evidence="1" type="ORF">Pr1d_05160</name>
</gene>
<sequence length="223" mass="25195">MPNSITPDSSLIPPRFLFRFAVEIHRCEPLWSAAGVSLDEKYALPMLAELDGQRQLAEVRMGWSSQGLAWWVRVEGKSQLPWCRDSRLEDSDGLQVWVDTRATTNVHRASRYCHRYTFLPRGGGHTAEEPVADQLLINRARENARPIRPRELQVKAKVTKSGYELSAFAPVVALYGFDPVGSPRLGFTYALLDREQGLQTFSSGPEFPYEEDPSCWAEAILVE</sequence>
<protein>
    <recommendedName>
        <fullName evidence="3">Carbohydrate-binding domain-containing protein</fullName>
    </recommendedName>
</protein>
<evidence type="ECO:0000313" key="1">
    <source>
        <dbReference type="EMBL" id="QEG33255.1"/>
    </source>
</evidence>
<dbReference type="Gene3D" id="2.60.40.1190">
    <property type="match status" value="1"/>
</dbReference>
<keyword evidence="2" id="KW-1185">Reference proteome</keyword>
<evidence type="ECO:0008006" key="3">
    <source>
        <dbReference type="Google" id="ProtNLM"/>
    </source>
</evidence>
<dbReference type="KEGG" id="bgok:Pr1d_05160"/>
<dbReference type="CDD" id="cd00241">
    <property type="entry name" value="DOMON_like"/>
    <property type="match status" value="1"/>
</dbReference>
<dbReference type="EMBL" id="CP042913">
    <property type="protein sequence ID" value="QEG33255.1"/>
    <property type="molecule type" value="Genomic_DNA"/>
</dbReference>
<proteinExistence type="predicted"/>
<dbReference type="OrthoDB" id="261771at2"/>
<name>A0A5B9Q6U9_9BACT</name>
<dbReference type="AlphaFoldDB" id="A0A5B9Q6U9"/>